<feature type="transmembrane region" description="Helical" evidence="1">
    <location>
        <begin position="209"/>
        <end position="227"/>
    </location>
</feature>
<feature type="transmembrane region" description="Helical" evidence="1">
    <location>
        <begin position="167"/>
        <end position="188"/>
    </location>
</feature>
<feature type="transmembrane region" description="Helical" evidence="1">
    <location>
        <begin position="320"/>
        <end position="345"/>
    </location>
</feature>
<feature type="transmembrane region" description="Helical" evidence="1">
    <location>
        <begin position="265"/>
        <end position="284"/>
    </location>
</feature>
<feature type="transmembrane region" description="Helical" evidence="1">
    <location>
        <begin position="108"/>
        <end position="132"/>
    </location>
</feature>
<dbReference type="Proteomes" id="UP001302349">
    <property type="component" value="Chromosome"/>
</dbReference>
<protein>
    <recommendedName>
        <fullName evidence="4">DUF2157 domain-containing protein</fullName>
    </recommendedName>
</protein>
<accession>A0ABZ0IKD3</accession>
<reference evidence="2 3" key="1">
    <citation type="journal article" date="2023" name="Microbiol. Resour. Announc.">
        <title>Complete Genome Sequence of Imperialibacter roseus strain P4T.</title>
        <authorList>
            <person name="Tizabi D.R."/>
            <person name="Bachvaroff T."/>
            <person name="Hill R.T."/>
        </authorList>
    </citation>
    <scope>NUCLEOTIDE SEQUENCE [LARGE SCALE GENOMIC DNA]</scope>
    <source>
        <strain evidence="2 3">P4T</strain>
    </source>
</reference>
<evidence type="ECO:0000313" key="3">
    <source>
        <dbReference type="Proteomes" id="UP001302349"/>
    </source>
</evidence>
<evidence type="ECO:0000256" key="1">
    <source>
        <dbReference type="SAM" id="Phobius"/>
    </source>
</evidence>
<organism evidence="2 3">
    <name type="scientific">Imperialibacter roseus</name>
    <dbReference type="NCBI Taxonomy" id="1324217"/>
    <lineage>
        <taxon>Bacteria</taxon>
        <taxon>Pseudomonadati</taxon>
        <taxon>Bacteroidota</taxon>
        <taxon>Cytophagia</taxon>
        <taxon>Cytophagales</taxon>
        <taxon>Flammeovirgaceae</taxon>
        <taxon>Imperialibacter</taxon>
    </lineage>
</organism>
<name>A0ABZ0IKD3_9BACT</name>
<gene>
    <name evidence="2" type="ORF">RT717_17985</name>
</gene>
<feature type="transmembrane region" description="Helical" evidence="1">
    <location>
        <begin position="233"/>
        <end position="253"/>
    </location>
</feature>
<keyword evidence="1" id="KW-0472">Membrane</keyword>
<evidence type="ECO:0000313" key="2">
    <source>
        <dbReference type="EMBL" id="WOK04974.1"/>
    </source>
</evidence>
<keyword evidence="3" id="KW-1185">Reference proteome</keyword>
<keyword evidence="1" id="KW-0812">Transmembrane</keyword>
<feature type="transmembrane region" description="Helical" evidence="1">
    <location>
        <begin position="139"/>
        <end position="161"/>
    </location>
</feature>
<feature type="transmembrane region" description="Helical" evidence="1">
    <location>
        <begin position="351"/>
        <end position="368"/>
    </location>
</feature>
<feature type="transmembrane region" description="Helical" evidence="1">
    <location>
        <begin position="84"/>
        <end position="102"/>
    </location>
</feature>
<evidence type="ECO:0008006" key="4">
    <source>
        <dbReference type="Google" id="ProtNLM"/>
    </source>
</evidence>
<keyword evidence="1" id="KW-1133">Transmembrane helix</keyword>
<dbReference type="RefSeq" id="WP_317487771.1">
    <property type="nucleotide sequence ID" value="NZ_CP136051.1"/>
</dbReference>
<dbReference type="EMBL" id="CP136051">
    <property type="protein sequence ID" value="WOK04974.1"/>
    <property type="molecule type" value="Genomic_DNA"/>
</dbReference>
<feature type="transmembrane region" description="Helical" evidence="1">
    <location>
        <begin position="290"/>
        <end position="313"/>
    </location>
</feature>
<feature type="transmembrane region" description="Helical" evidence="1">
    <location>
        <begin position="373"/>
        <end position="391"/>
    </location>
</feature>
<proteinExistence type="predicted"/>
<sequence>MGSLSKEQLQAIRDYLARQGMTYKPLQDEMLDHVSCDIEKLIASGQSFDAAWLAITKELPPKQIQTIQLETMETMNKRESLSKWLAYLSFFLLFAGSVFKLMKFPGAGQMLIGSFIAIALALISGSTFGMIANKEKRGGWLLVAILLGVLLFLASFTFQILHLPGAIELRTMAVLALCLSYSISFFYLRGNENYLLTWLHERYTPAIERFIFILFAAVFVLRMPSLTLGYEDFVSRILLVITIASAGLHFHAISWQYLKAEEKPGVIFSLGLSFSLVVFMLPALVDFLDINARGVLTVLFWPVAGFIATYIGVKDGKQKAISLAATGFITAVSSVWALAATGFLVTAANGWVFNGFVLAALLSLLVFFRQNRFFRMYMLIVVSHYLFVYPWELGLW</sequence>